<dbReference type="InterPro" id="IPR016161">
    <property type="entry name" value="Ald_DH/histidinol_DH"/>
</dbReference>
<evidence type="ECO:0000313" key="8">
    <source>
        <dbReference type="EMBL" id="GAA3754913.1"/>
    </source>
</evidence>
<evidence type="ECO:0000313" key="9">
    <source>
        <dbReference type="Proteomes" id="UP001500908"/>
    </source>
</evidence>
<comment type="caution">
    <text evidence="8">The sequence shown here is derived from an EMBL/GenBank/DDBJ whole genome shotgun (WGS) entry which is preliminary data.</text>
</comment>
<dbReference type="PROSITE" id="PS00687">
    <property type="entry name" value="ALDEHYDE_DEHYDR_GLU"/>
    <property type="match status" value="1"/>
</dbReference>
<dbReference type="CDD" id="cd07099">
    <property type="entry name" value="ALDH_DDALDH"/>
    <property type="match status" value="1"/>
</dbReference>
<dbReference type="Pfam" id="PF00171">
    <property type="entry name" value="Aldedh"/>
    <property type="match status" value="1"/>
</dbReference>
<evidence type="ECO:0000256" key="1">
    <source>
        <dbReference type="ARBA" id="ARBA00009986"/>
    </source>
</evidence>
<evidence type="ECO:0000256" key="4">
    <source>
        <dbReference type="PROSITE-ProRule" id="PRU10007"/>
    </source>
</evidence>
<feature type="compositionally biased region" description="Low complexity" evidence="6">
    <location>
        <begin position="1"/>
        <end position="18"/>
    </location>
</feature>
<protein>
    <recommendedName>
        <fullName evidence="3">Aldehyde dehydrogenase</fullName>
    </recommendedName>
</protein>
<sequence>MTKATTPPTEEPTTSPGTDAGDDPHPAVRAARQAAPDWARLSFKDRRDLLLRWKRLMVSRADELIDVISSDTGKPHADALLEVSLSAEHVHWAAKNAQRVLAPRRVGSGLLGIDQVATVGYEPLGVVGVIGPWNYPLFTPMGSICYALAAGNAVVFKPSELTPGVGVWLADTFATATGHGDVLRTVTGGGDVGAALCAAGVDKVAFTGSAGTARKVMATCAETLTPIVAECGGKDAMIVDSGADLTRAASAAVFGAMGNAGQTCVGVERVYVVEELHAAFVQKVTDLAAGLSPGNTPEADYGPMTLPSQAETVREHIADAVTRGGTAVLGGVDSVAGTMVGPVVLTDVPEDALAVTDETFGPTIVINRVADAEEALRRANASGYGLGGSVFSGSRTRAMGLARRMRAGAVSIGAVVAFAAIPALPFGGIGLSGFGRIHGADGLREFSRAKSITRRRFTLPIDVTSFSRTRKDIALTRSLLKRRHT</sequence>
<proteinExistence type="inferred from homology"/>
<dbReference type="Proteomes" id="UP001500908">
    <property type="component" value="Unassembled WGS sequence"/>
</dbReference>
<feature type="region of interest" description="Disordered" evidence="6">
    <location>
        <begin position="1"/>
        <end position="33"/>
    </location>
</feature>
<evidence type="ECO:0000256" key="2">
    <source>
        <dbReference type="ARBA" id="ARBA00023002"/>
    </source>
</evidence>
<dbReference type="InterPro" id="IPR016163">
    <property type="entry name" value="Ald_DH_C"/>
</dbReference>
<comment type="similarity">
    <text evidence="1 3 5">Belongs to the aldehyde dehydrogenase family.</text>
</comment>
<evidence type="ECO:0000256" key="5">
    <source>
        <dbReference type="RuleBase" id="RU003345"/>
    </source>
</evidence>
<dbReference type="InterPro" id="IPR012394">
    <property type="entry name" value="Aldehyde_DH_NAD(P)"/>
</dbReference>
<organism evidence="8 9">
    <name type="scientific">Salinactinospora qingdaonensis</name>
    <dbReference type="NCBI Taxonomy" id="702744"/>
    <lineage>
        <taxon>Bacteria</taxon>
        <taxon>Bacillati</taxon>
        <taxon>Actinomycetota</taxon>
        <taxon>Actinomycetes</taxon>
        <taxon>Streptosporangiales</taxon>
        <taxon>Nocardiopsidaceae</taxon>
        <taxon>Salinactinospora</taxon>
    </lineage>
</organism>
<dbReference type="SUPFAM" id="SSF53720">
    <property type="entry name" value="ALDH-like"/>
    <property type="match status" value="1"/>
</dbReference>
<evidence type="ECO:0000256" key="6">
    <source>
        <dbReference type="SAM" id="MobiDB-lite"/>
    </source>
</evidence>
<accession>A0ABP7G4S0</accession>
<reference evidence="9" key="1">
    <citation type="journal article" date="2019" name="Int. J. Syst. Evol. Microbiol.">
        <title>The Global Catalogue of Microorganisms (GCM) 10K type strain sequencing project: providing services to taxonomists for standard genome sequencing and annotation.</title>
        <authorList>
            <consortium name="The Broad Institute Genomics Platform"/>
            <consortium name="The Broad Institute Genome Sequencing Center for Infectious Disease"/>
            <person name="Wu L."/>
            <person name="Ma J."/>
        </authorList>
    </citation>
    <scope>NUCLEOTIDE SEQUENCE [LARGE SCALE GENOMIC DNA]</scope>
    <source>
        <strain evidence="9">JCM 17137</strain>
    </source>
</reference>
<dbReference type="EMBL" id="BAABDD010000020">
    <property type="protein sequence ID" value="GAA3754913.1"/>
    <property type="molecule type" value="Genomic_DNA"/>
</dbReference>
<dbReference type="InterPro" id="IPR016162">
    <property type="entry name" value="Ald_DH_N"/>
</dbReference>
<dbReference type="Gene3D" id="3.40.605.10">
    <property type="entry name" value="Aldehyde Dehydrogenase, Chain A, domain 1"/>
    <property type="match status" value="1"/>
</dbReference>
<keyword evidence="2 3" id="KW-0560">Oxidoreductase</keyword>
<dbReference type="Gene3D" id="3.40.309.10">
    <property type="entry name" value="Aldehyde Dehydrogenase, Chain A, domain 2"/>
    <property type="match status" value="1"/>
</dbReference>
<dbReference type="InterPro" id="IPR029510">
    <property type="entry name" value="Ald_DH_CS_GLU"/>
</dbReference>
<keyword evidence="9" id="KW-1185">Reference proteome</keyword>
<dbReference type="InterPro" id="IPR015590">
    <property type="entry name" value="Aldehyde_DH_dom"/>
</dbReference>
<dbReference type="PIRSF" id="PIRSF036492">
    <property type="entry name" value="ALDH"/>
    <property type="match status" value="1"/>
</dbReference>
<name>A0ABP7G4S0_9ACTN</name>
<feature type="active site" evidence="4">
    <location>
        <position position="230"/>
    </location>
</feature>
<evidence type="ECO:0000256" key="3">
    <source>
        <dbReference type="PIRNR" id="PIRNR036492"/>
    </source>
</evidence>
<dbReference type="RefSeq" id="WP_344973747.1">
    <property type="nucleotide sequence ID" value="NZ_BAABDD010000020.1"/>
</dbReference>
<dbReference type="PANTHER" id="PTHR11699">
    <property type="entry name" value="ALDEHYDE DEHYDROGENASE-RELATED"/>
    <property type="match status" value="1"/>
</dbReference>
<gene>
    <name evidence="8" type="ORF">GCM10022402_36990</name>
</gene>
<feature type="domain" description="Aldehyde dehydrogenase" evidence="7">
    <location>
        <begin position="6"/>
        <end position="452"/>
    </location>
</feature>
<evidence type="ECO:0000259" key="7">
    <source>
        <dbReference type="Pfam" id="PF00171"/>
    </source>
</evidence>